<proteinExistence type="predicted"/>
<dbReference type="OrthoDB" id="5875185at2759"/>
<accession>A0A0D8XGQ4</accession>
<dbReference type="AlphaFoldDB" id="A0A0D8XGQ4"/>
<sequence length="64" mass="7262">MAPPRLFLILFMCILLTTCSSTQADTTKDKKKGMLMSSNGPSYMKRTHFILRRPNRAMALLLLS</sequence>
<keyword evidence="3" id="KW-1185">Reference proteome</keyword>
<organism evidence="2 3">
    <name type="scientific">Dictyocaulus viviparus</name>
    <name type="common">Bovine lungworm</name>
    <dbReference type="NCBI Taxonomy" id="29172"/>
    <lineage>
        <taxon>Eukaryota</taxon>
        <taxon>Metazoa</taxon>
        <taxon>Ecdysozoa</taxon>
        <taxon>Nematoda</taxon>
        <taxon>Chromadorea</taxon>
        <taxon>Rhabditida</taxon>
        <taxon>Rhabditina</taxon>
        <taxon>Rhabditomorpha</taxon>
        <taxon>Strongyloidea</taxon>
        <taxon>Metastrongylidae</taxon>
        <taxon>Dictyocaulus</taxon>
    </lineage>
</organism>
<feature type="signal peptide" evidence="1">
    <location>
        <begin position="1"/>
        <end position="24"/>
    </location>
</feature>
<keyword evidence="1" id="KW-0732">Signal</keyword>
<evidence type="ECO:0000313" key="3">
    <source>
        <dbReference type="Proteomes" id="UP000053766"/>
    </source>
</evidence>
<reference evidence="3" key="2">
    <citation type="journal article" date="2016" name="Sci. Rep.">
        <title>Dictyocaulus viviparus genome, variome and transcriptome elucidate lungworm biology and support future intervention.</title>
        <authorList>
            <person name="McNulty S.N."/>
            <person name="Strube C."/>
            <person name="Rosa B.A."/>
            <person name="Martin J.C."/>
            <person name="Tyagi R."/>
            <person name="Choi Y.J."/>
            <person name="Wang Q."/>
            <person name="Hallsworth Pepin K."/>
            <person name="Zhang X."/>
            <person name="Ozersky P."/>
            <person name="Wilson R.K."/>
            <person name="Sternberg P.W."/>
            <person name="Gasser R.B."/>
            <person name="Mitreva M."/>
        </authorList>
    </citation>
    <scope>NUCLEOTIDE SEQUENCE [LARGE SCALE GENOMIC DNA]</scope>
    <source>
        <strain evidence="3">HannoverDv2000</strain>
    </source>
</reference>
<feature type="chain" id="PRO_5002335816" evidence="1">
    <location>
        <begin position="25"/>
        <end position="64"/>
    </location>
</feature>
<reference evidence="2 3" key="1">
    <citation type="submission" date="2013-11" db="EMBL/GenBank/DDBJ databases">
        <title>Draft genome of the bovine lungworm Dictyocaulus viviparus.</title>
        <authorList>
            <person name="Mitreva M."/>
        </authorList>
    </citation>
    <scope>NUCLEOTIDE SEQUENCE [LARGE SCALE GENOMIC DNA]</scope>
    <source>
        <strain evidence="2 3">HannoverDv2000</strain>
    </source>
</reference>
<name>A0A0D8XGQ4_DICVI</name>
<gene>
    <name evidence="2" type="ORF">DICVIV_10225</name>
</gene>
<dbReference type="Proteomes" id="UP000053766">
    <property type="component" value="Unassembled WGS sequence"/>
</dbReference>
<evidence type="ECO:0000313" key="2">
    <source>
        <dbReference type="EMBL" id="KJH43768.1"/>
    </source>
</evidence>
<protein>
    <submittedName>
        <fullName evidence="2">Uncharacterized protein</fullName>
    </submittedName>
</protein>
<evidence type="ECO:0000256" key="1">
    <source>
        <dbReference type="SAM" id="SignalP"/>
    </source>
</evidence>
<dbReference type="EMBL" id="KN716528">
    <property type="protein sequence ID" value="KJH43768.1"/>
    <property type="molecule type" value="Genomic_DNA"/>
</dbReference>